<keyword evidence="3" id="KW-0949">S-adenosyl-L-methionine</keyword>
<evidence type="ECO:0000256" key="3">
    <source>
        <dbReference type="ARBA" id="ARBA00022691"/>
    </source>
</evidence>
<dbReference type="InterPro" id="IPR000940">
    <property type="entry name" value="NNMT_TEMT_trans"/>
</dbReference>
<reference evidence="5 6" key="1">
    <citation type="submission" date="2024-06" db="EMBL/GenBank/DDBJ databases">
        <title>The Natural Products Discovery Center: Release of the First 8490 Sequenced Strains for Exploring Actinobacteria Biosynthetic Diversity.</title>
        <authorList>
            <person name="Kalkreuter E."/>
            <person name="Kautsar S.A."/>
            <person name="Yang D."/>
            <person name="Bader C.D."/>
            <person name="Teijaro C.N."/>
            <person name="Fluegel L."/>
            <person name="Davis C.M."/>
            <person name="Simpson J.R."/>
            <person name="Lauterbach L."/>
            <person name="Steele A.D."/>
            <person name="Gui C."/>
            <person name="Meng S."/>
            <person name="Li G."/>
            <person name="Viehrig K."/>
            <person name="Ye F."/>
            <person name="Su P."/>
            <person name="Kiefer A.F."/>
            <person name="Nichols A."/>
            <person name="Cepeda A.J."/>
            <person name="Yan W."/>
            <person name="Fan B."/>
            <person name="Jiang Y."/>
            <person name="Adhikari A."/>
            <person name="Zheng C.-J."/>
            <person name="Schuster L."/>
            <person name="Cowan T.M."/>
            <person name="Smanski M.J."/>
            <person name="Chevrette M.G."/>
            <person name="De Carvalho L.P.S."/>
            <person name="Shen B."/>
        </authorList>
    </citation>
    <scope>NUCLEOTIDE SEQUENCE [LARGE SCALE GENOMIC DNA]</scope>
    <source>
        <strain evidence="5 6">NPDC000837</strain>
    </source>
</reference>
<proteinExistence type="predicted"/>
<dbReference type="CDD" id="cd02440">
    <property type="entry name" value="AdoMet_MTases"/>
    <property type="match status" value="1"/>
</dbReference>
<accession>A0ABV1V047</accession>
<dbReference type="EC" id="2.1.1.-" evidence="5"/>
<protein>
    <submittedName>
        <fullName evidence="5">Class I SAM-dependent methyltransferase</fullName>
        <ecNumber evidence="5">2.1.1.-</ecNumber>
    </submittedName>
</protein>
<dbReference type="GO" id="GO:0008168">
    <property type="term" value="F:methyltransferase activity"/>
    <property type="evidence" value="ECO:0007669"/>
    <property type="project" value="UniProtKB-KW"/>
</dbReference>
<dbReference type="Proteomes" id="UP001445472">
    <property type="component" value="Unassembled WGS sequence"/>
</dbReference>
<organism evidence="5 6">
    <name type="scientific">Streptomyces xantholiticus</name>
    <dbReference type="NCBI Taxonomy" id="68285"/>
    <lineage>
        <taxon>Bacteria</taxon>
        <taxon>Bacillati</taxon>
        <taxon>Actinomycetota</taxon>
        <taxon>Actinomycetes</taxon>
        <taxon>Kitasatosporales</taxon>
        <taxon>Streptomycetaceae</taxon>
        <taxon>Streptomyces</taxon>
    </lineage>
</organism>
<keyword evidence="6" id="KW-1185">Reference proteome</keyword>
<evidence type="ECO:0000256" key="4">
    <source>
        <dbReference type="SAM" id="MobiDB-lite"/>
    </source>
</evidence>
<keyword evidence="2 5" id="KW-0808">Transferase</keyword>
<evidence type="ECO:0000313" key="6">
    <source>
        <dbReference type="Proteomes" id="UP001445472"/>
    </source>
</evidence>
<feature type="region of interest" description="Disordered" evidence="4">
    <location>
        <begin position="251"/>
        <end position="277"/>
    </location>
</feature>
<keyword evidence="1 5" id="KW-0489">Methyltransferase</keyword>
<comment type="caution">
    <text evidence="5">The sequence shown here is derived from an EMBL/GenBank/DDBJ whole genome shotgun (WGS) entry which is preliminary data.</text>
</comment>
<sequence>MSDPPAGNRVSTRNRDVDWGGWPVQEYLAENYRELHPCDAAVIRHHSGFYRQFAPGSIERSLEFGAGPNLYPLMLAAAASRRVEAVELGAGNVAYLTRQLREGPDESWQPFYALCRRLDPALPPALTDALSRVHIVHSDARSVPRGTYGLASMNFVAESVTEDLDEFTEFCHSFAESVRPGGYLVASFMENMPSYRIGKASRWPGCPVDRAVVHRVFAPCTERLTVTRIDTDPSLPDYGDTGMVLMRAVRTRQSRPGGPGTGRSPMRHSESPTPSSG</sequence>
<dbReference type="RefSeq" id="WP_351977785.1">
    <property type="nucleotide sequence ID" value="NZ_JBEPBX010000024.1"/>
</dbReference>
<dbReference type="PROSITE" id="PS51681">
    <property type="entry name" value="SAM_MT_NNMT_PNMT_TEMT"/>
    <property type="match status" value="1"/>
</dbReference>
<evidence type="ECO:0000313" key="5">
    <source>
        <dbReference type="EMBL" id="MER6616413.1"/>
    </source>
</evidence>
<evidence type="ECO:0000256" key="1">
    <source>
        <dbReference type="ARBA" id="ARBA00022603"/>
    </source>
</evidence>
<dbReference type="EMBL" id="JBEPBX010000024">
    <property type="protein sequence ID" value="MER6616413.1"/>
    <property type="molecule type" value="Genomic_DNA"/>
</dbReference>
<gene>
    <name evidence="5" type="ORF">ABT276_24160</name>
</gene>
<dbReference type="SUPFAM" id="SSF53335">
    <property type="entry name" value="S-adenosyl-L-methionine-dependent methyltransferases"/>
    <property type="match status" value="1"/>
</dbReference>
<dbReference type="GO" id="GO:0032259">
    <property type="term" value="P:methylation"/>
    <property type="evidence" value="ECO:0007669"/>
    <property type="project" value="UniProtKB-KW"/>
</dbReference>
<dbReference type="Gene3D" id="3.40.50.150">
    <property type="entry name" value="Vaccinia Virus protein VP39"/>
    <property type="match status" value="1"/>
</dbReference>
<dbReference type="InterPro" id="IPR029063">
    <property type="entry name" value="SAM-dependent_MTases_sf"/>
</dbReference>
<evidence type="ECO:0000256" key="2">
    <source>
        <dbReference type="ARBA" id="ARBA00022679"/>
    </source>
</evidence>
<name>A0ABV1V047_9ACTN</name>